<dbReference type="CDD" id="cd04690">
    <property type="entry name" value="NUDIX_Hydrolase"/>
    <property type="match status" value="1"/>
</dbReference>
<dbReference type="InterPro" id="IPR015797">
    <property type="entry name" value="NUDIX_hydrolase-like_dom_sf"/>
</dbReference>
<dbReference type="RefSeq" id="WP_305025250.1">
    <property type="nucleotide sequence ID" value="NZ_JAUQTB010000011.1"/>
</dbReference>
<evidence type="ECO:0000313" key="4">
    <source>
        <dbReference type="EMBL" id="MDO7908032.1"/>
    </source>
</evidence>
<keyword evidence="5" id="KW-1185">Reference proteome</keyword>
<dbReference type="SUPFAM" id="SSF55811">
    <property type="entry name" value="Nudix"/>
    <property type="match status" value="1"/>
</dbReference>
<dbReference type="Gene3D" id="3.90.79.10">
    <property type="entry name" value="Nucleoside Triphosphate Pyrophosphohydrolase"/>
    <property type="match status" value="1"/>
</dbReference>
<reference evidence="4 5" key="1">
    <citation type="submission" date="2023-07" db="EMBL/GenBank/DDBJ databases">
        <title>Paenibacillus sp. JX-17 nov. isolated from soil.</title>
        <authorList>
            <person name="Wan Y."/>
            <person name="Liu B."/>
        </authorList>
    </citation>
    <scope>NUCLEOTIDE SEQUENCE [LARGE SCALE GENOMIC DNA]</scope>
    <source>
        <strain evidence="4 5">JX-17</strain>
    </source>
</reference>
<protein>
    <submittedName>
        <fullName evidence="4">NUDIX domain-containing protein</fullName>
    </submittedName>
</protein>
<dbReference type="InterPro" id="IPR000086">
    <property type="entry name" value="NUDIX_hydrolase_dom"/>
</dbReference>
<gene>
    <name evidence="4" type="ORF">Q5741_16590</name>
</gene>
<evidence type="ECO:0000259" key="3">
    <source>
        <dbReference type="PROSITE" id="PS51462"/>
    </source>
</evidence>
<proteinExistence type="predicted"/>
<comment type="caution">
    <text evidence="4">The sequence shown here is derived from an EMBL/GenBank/DDBJ whole genome shotgun (WGS) entry which is preliminary data.</text>
</comment>
<comment type="cofactor">
    <cofactor evidence="1">
        <name>Mg(2+)</name>
        <dbReference type="ChEBI" id="CHEBI:18420"/>
    </cofactor>
</comment>
<dbReference type="Proteomes" id="UP001240171">
    <property type="component" value="Unassembled WGS sequence"/>
</dbReference>
<evidence type="ECO:0000256" key="1">
    <source>
        <dbReference type="ARBA" id="ARBA00001946"/>
    </source>
</evidence>
<evidence type="ECO:0000313" key="5">
    <source>
        <dbReference type="Proteomes" id="UP001240171"/>
    </source>
</evidence>
<organism evidence="4 5">
    <name type="scientific">Paenibacillus lacisoli</name>
    <dbReference type="NCBI Taxonomy" id="3064525"/>
    <lineage>
        <taxon>Bacteria</taxon>
        <taxon>Bacillati</taxon>
        <taxon>Bacillota</taxon>
        <taxon>Bacilli</taxon>
        <taxon>Bacillales</taxon>
        <taxon>Paenibacillaceae</taxon>
        <taxon>Paenibacillus</taxon>
    </lineage>
</organism>
<sequence length="133" mass="14953">MMNNIDKIAWIHLSEGRLLAARSHGKEHYYIPGGKRETGENDHEALIREVKEELSVQIQQETIQSCGTFEAQADGKAEGIKVVMACYLAKYEGTLHAAAEIAEIAWLSYKDRERVSSVSQLVMEQLHEQGLLL</sequence>
<accession>A0ABT9CFJ8</accession>
<feature type="domain" description="Nudix hydrolase" evidence="3">
    <location>
        <begin position="1"/>
        <end position="128"/>
    </location>
</feature>
<dbReference type="Pfam" id="PF00293">
    <property type="entry name" value="NUDIX"/>
    <property type="match status" value="1"/>
</dbReference>
<dbReference type="PANTHER" id="PTHR43046:SF2">
    <property type="entry name" value="8-OXO-DGTP DIPHOSPHATASE-RELATED"/>
    <property type="match status" value="1"/>
</dbReference>
<dbReference type="EMBL" id="JAUQTB010000011">
    <property type="protein sequence ID" value="MDO7908032.1"/>
    <property type="molecule type" value="Genomic_DNA"/>
</dbReference>
<evidence type="ECO:0000256" key="2">
    <source>
        <dbReference type="ARBA" id="ARBA00022801"/>
    </source>
</evidence>
<dbReference type="PROSITE" id="PS51462">
    <property type="entry name" value="NUDIX"/>
    <property type="match status" value="1"/>
</dbReference>
<keyword evidence="2" id="KW-0378">Hydrolase</keyword>
<name>A0ABT9CFJ8_9BACL</name>
<dbReference type="PANTHER" id="PTHR43046">
    <property type="entry name" value="GDP-MANNOSE MANNOSYL HYDROLASE"/>
    <property type="match status" value="1"/>
</dbReference>